<dbReference type="OrthoDB" id="6774497at2759"/>
<accession>A0A8K0G9L3</accession>
<gene>
    <name evidence="1" type="ORF">ILUMI_15352</name>
</gene>
<comment type="caution">
    <text evidence="1">The sequence shown here is derived from an EMBL/GenBank/DDBJ whole genome shotgun (WGS) entry which is preliminary data.</text>
</comment>
<evidence type="ECO:0008006" key="3">
    <source>
        <dbReference type="Google" id="ProtNLM"/>
    </source>
</evidence>
<organism evidence="1 2">
    <name type="scientific">Ignelater luminosus</name>
    <name type="common">Cucubano</name>
    <name type="synonym">Pyrophorus luminosus</name>
    <dbReference type="NCBI Taxonomy" id="2038154"/>
    <lineage>
        <taxon>Eukaryota</taxon>
        <taxon>Metazoa</taxon>
        <taxon>Ecdysozoa</taxon>
        <taxon>Arthropoda</taxon>
        <taxon>Hexapoda</taxon>
        <taxon>Insecta</taxon>
        <taxon>Pterygota</taxon>
        <taxon>Neoptera</taxon>
        <taxon>Endopterygota</taxon>
        <taxon>Coleoptera</taxon>
        <taxon>Polyphaga</taxon>
        <taxon>Elateriformia</taxon>
        <taxon>Elateroidea</taxon>
        <taxon>Elateridae</taxon>
        <taxon>Agrypninae</taxon>
        <taxon>Pyrophorini</taxon>
        <taxon>Ignelater</taxon>
    </lineage>
</organism>
<feature type="non-terminal residue" evidence="1">
    <location>
        <position position="197"/>
    </location>
</feature>
<dbReference type="InterPro" id="IPR050951">
    <property type="entry name" value="Retrovirus_Pol_polyprotein"/>
</dbReference>
<dbReference type="PANTHER" id="PTHR37984">
    <property type="entry name" value="PROTEIN CBG26694"/>
    <property type="match status" value="1"/>
</dbReference>
<evidence type="ECO:0000313" key="2">
    <source>
        <dbReference type="Proteomes" id="UP000801492"/>
    </source>
</evidence>
<dbReference type="AlphaFoldDB" id="A0A8K0G9L3"/>
<dbReference type="SUPFAM" id="SSF50630">
    <property type="entry name" value="Acid proteases"/>
    <property type="match status" value="1"/>
</dbReference>
<dbReference type="InterPro" id="IPR021109">
    <property type="entry name" value="Peptidase_aspartic_dom_sf"/>
</dbReference>
<reference evidence="1" key="1">
    <citation type="submission" date="2019-08" db="EMBL/GenBank/DDBJ databases">
        <title>The genome of the North American firefly Photinus pyralis.</title>
        <authorList>
            <consortium name="Photinus pyralis genome working group"/>
            <person name="Fallon T.R."/>
            <person name="Sander Lower S.E."/>
            <person name="Weng J.-K."/>
        </authorList>
    </citation>
    <scope>NUCLEOTIDE SEQUENCE</scope>
    <source>
        <strain evidence="1">TRF0915ILg1</strain>
        <tissue evidence="1">Whole body</tissue>
    </source>
</reference>
<name>A0A8K0G9L3_IGNLU</name>
<dbReference type="PANTHER" id="PTHR37984:SF9">
    <property type="entry name" value="INTEGRASE CATALYTIC DOMAIN-CONTAINING PROTEIN"/>
    <property type="match status" value="1"/>
</dbReference>
<dbReference type="Gene3D" id="3.10.10.10">
    <property type="entry name" value="HIV Type 1 Reverse Transcriptase, subunit A, domain 1"/>
    <property type="match status" value="1"/>
</dbReference>
<dbReference type="Proteomes" id="UP000801492">
    <property type="component" value="Unassembled WGS sequence"/>
</dbReference>
<protein>
    <recommendedName>
        <fullName evidence="3">Peptidase A2 domain-containing protein</fullName>
    </recommendedName>
</protein>
<proteinExistence type="predicted"/>
<dbReference type="Gene3D" id="2.40.70.10">
    <property type="entry name" value="Acid Proteases"/>
    <property type="match status" value="1"/>
</dbReference>
<keyword evidence="2" id="KW-1185">Reference proteome</keyword>
<evidence type="ECO:0000313" key="1">
    <source>
        <dbReference type="EMBL" id="KAF2890821.1"/>
    </source>
</evidence>
<dbReference type="EMBL" id="VTPC01045978">
    <property type="protein sequence ID" value="KAF2890821.1"/>
    <property type="molecule type" value="Genomic_DNA"/>
</dbReference>
<sequence length="197" mass="22194">MSKPIILKVKLEGNMLEMLLDSGSPISTINKSTYDEYCRHKNIEQTNHIFHGYQDDPIIPIGHVGLNVECKDTLKLLKFFVIESGQTNLIGRDFMQLFNINLAITGLNVIHICDHAERMIFQEFPKVIDSGLGTFQYVKVTLKLKADAIPSQSRPLLVPMVLKPKVEKELNRLVANGTITPVIASEWSSQIVPVIRI</sequence>